<evidence type="ECO:0000256" key="9">
    <source>
        <dbReference type="ARBA" id="ARBA00022729"/>
    </source>
</evidence>
<dbReference type="OrthoDB" id="3626597at2759"/>
<dbReference type="RefSeq" id="XP_030997023.1">
    <property type="nucleotide sequence ID" value="XM_031139017.1"/>
</dbReference>
<evidence type="ECO:0000256" key="8">
    <source>
        <dbReference type="ARBA" id="ARBA00022723"/>
    </source>
</evidence>
<keyword evidence="9 17" id="KW-0732">Signal</keyword>
<keyword evidence="13" id="KW-0482">Metalloprotease</keyword>
<dbReference type="PANTHER" id="PTHR11705">
    <property type="entry name" value="PROTEASE FAMILY M14 CARBOXYPEPTIDASE A,B"/>
    <property type="match status" value="1"/>
</dbReference>
<keyword evidence="5" id="KW-0964">Secreted</keyword>
<dbReference type="Gene3D" id="3.30.70.340">
    <property type="entry name" value="Metallocarboxypeptidase-like"/>
    <property type="match status" value="1"/>
</dbReference>
<feature type="domain" description="Peptidase M14" evidence="18">
    <location>
        <begin position="130"/>
        <end position="431"/>
    </location>
</feature>
<feature type="active site" description="Proton donor/acceptor" evidence="16">
    <location>
        <position position="397"/>
    </location>
</feature>
<evidence type="ECO:0000313" key="20">
    <source>
        <dbReference type="Proteomes" id="UP000319257"/>
    </source>
</evidence>
<dbReference type="GO" id="GO:0006508">
    <property type="term" value="P:proteolysis"/>
    <property type="evidence" value="ECO:0007669"/>
    <property type="project" value="UniProtKB-KW"/>
</dbReference>
<comment type="function">
    <text evidence="2">Extracellular metalloprotease that contributes to pathogenicity.</text>
</comment>
<feature type="chain" id="PRO_5021311883" description="Carboxypeptidase M14A" evidence="17">
    <location>
        <begin position="19"/>
        <end position="432"/>
    </location>
</feature>
<keyword evidence="11" id="KW-0862">Zinc</keyword>
<name>A0A507AZA0_9PEZI</name>
<evidence type="ECO:0000256" key="7">
    <source>
        <dbReference type="ARBA" id="ARBA00022670"/>
    </source>
</evidence>
<proteinExistence type="inferred from homology"/>
<keyword evidence="20" id="KW-1185">Reference proteome</keyword>
<evidence type="ECO:0000256" key="4">
    <source>
        <dbReference type="ARBA" id="ARBA00005988"/>
    </source>
</evidence>
<evidence type="ECO:0000313" key="19">
    <source>
        <dbReference type="EMBL" id="TPX15312.1"/>
    </source>
</evidence>
<keyword evidence="7" id="KW-0645">Protease</keyword>
<dbReference type="InterPro" id="IPR000834">
    <property type="entry name" value="Peptidase_M14"/>
</dbReference>
<keyword evidence="6" id="KW-0121">Carboxypeptidase</keyword>
<comment type="similarity">
    <text evidence="4 16">Belongs to the peptidase M14 family.</text>
</comment>
<evidence type="ECO:0000259" key="18">
    <source>
        <dbReference type="PROSITE" id="PS52035"/>
    </source>
</evidence>
<comment type="cofactor">
    <cofactor evidence="1">
        <name>Zn(2+)</name>
        <dbReference type="ChEBI" id="CHEBI:29105"/>
    </cofactor>
</comment>
<dbReference type="SMART" id="SM00631">
    <property type="entry name" value="Zn_pept"/>
    <property type="match status" value="1"/>
</dbReference>
<accession>A0A507AZA0</accession>
<evidence type="ECO:0000256" key="13">
    <source>
        <dbReference type="ARBA" id="ARBA00023049"/>
    </source>
</evidence>
<dbReference type="AlphaFoldDB" id="A0A507AZA0"/>
<dbReference type="Proteomes" id="UP000319257">
    <property type="component" value="Unassembled WGS sequence"/>
</dbReference>
<dbReference type="SUPFAM" id="SSF54897">
    <property type="entry name" value="Protease propeptides/inhibitors"/>
    <property type="match status" value="1"/>
</dbReference>
<evidence type="ECO:0000256" key="12">
    <source>
        <dbReference type="ARBA" id="ARBA00023026"/>
    </source>
</evidence>
<dbReference type="InterPro" id="IPR036990">
    <property type="entry name" value="M14A-like_propep"/>
</dbReference>
<evidence type="ECO:0000256" key="15">
    <source>
        <dbReference type="ARBA" id="ARBA00081330"/>
    </source>
</evidence>
<evidence type="ECO:0000256" key="16">
    <source>
        <dbReference type="PROSITE-ProRule" id="PRU01379"/>
    </source>
</evidence>
<dbReference type="CDD" id="cd03860">
    <property type="entry name" value="M14_CP_A-B_like"/>
    <property type="match status" value="1"/>
</dbReference>
<dbReference type="InParanoid" id="A0A507AZA0"/>
<dbReference type="PROSITE" id="PS52035">
    <property type="entry name" value="PEPTIDASE_M14"/>
    <property type="match status" value="1"/>
</dbReference>
<dbReference type="EMBL" id="SKBQ01000022">
    <property type="protein sequence ID" value="TPX15312.1"/>
    <property type="molecule type" value="Genomic_DNA"/>
</dbReference>
<evidence type="ECO:0000256" key="17">
    <source>
        <dbReference type="SAM" id="SignalP"/>
    </source>
</evidence>
<reference evidence="19 20" key="1">
    <citation type="submission" date="2019-06" db="EMBL/GenBank/DDBJ databases">
        <title>Draft genome sequence of the filamentous fungus Phialemoniopsis curvata isolated from diesel fuel.</title>
        <authorList>
            <person name="Varaljay V.A."/>
            <person name="Lyon W.J."/>
            <person name="Crouch A.L."/>
            <person name="Drake C.E."/>
            <person name="Hollomon J.M."/>
            <person name="Nadeau L.J."/>
            <person name="Nunn H.S."/>
            <person name="Stevenson B.S."/>
            <person name="Bojanowski C.L."/>
            <person name="Crookes-Goodson W.J."/>
        </authorList>
    </citation>
    <scope>NUCLEOTIDE SEQUENCE [LARGE SCALE GENOMIC DNA]</scope>
    <source>
        <strain evidence="19 20">D216</strain>
    </source>
</reference>
<dbReference type="InterPro" id="IPR057246">
    <property type="entry name" value="CARBOXYPEPT_ZN_1"/>
</dbReference>
<dbReference type="GO" id="GO:0005576">
    <property type="term" value="C:extracellular region"/>
    <property type="evidence" value="ECO:0007669"/>
    <property type="project" value="UniProtKB-SubCell"/>
</dbReference>
<dbReference type="PROSITE" id="PS00132">
    <property type="entry name" value="CARBOXYPEPT_ZN_1"/>
    <property type="match status" value="1"/>
</dbReference>
<dbReference type="Pfam" id="PF00246">
    <property type="entry name" value="Peptidase_M14"/>
    <property type="match status" value="1"/>
</dbReference>
<evidence type="ECO:0000256" key="11">
    <source>
        <dbReference type="ARBA" id="ARBA00022833"/>
    </source>
</evidence>
<evidence type="ECO:0000256" key="6">
    <source>
        <dbReference type="ARBA" id="ARBA00022645"/>
    </source>
</evidence>
<dbReference type="PRINTS" id="PR00765">
    <property type="entry name" value="CRBOXYPTASEA"/>
</dbReference>
<evidence type="ECO:0000256" key="3">
    <source>
        <dbReference type="ARBA" id="ARBA00004613"/>
    </source>
</evidence>
<organism evidence="19 20">
    <name type="scientific">Thyridium curvatum</name>
    <dbReference type="NCBI Taxonomy" id="1093900"/>
    <lineage>
        <taxon>Eukaryota</taxon>
        <taxon>Fungi</taxon>
        <taxon>Dikarya</taxon>
        <taxon>Ascomycota</taxon>
        <taxon>Pezizomycotina</taxon>
        <taxon>Sordariomycetes</taxon>
        <taxon>Sordariomycetidae</taxon>
        <taxon>Thyridiales</taxon>
        <taxon>Thyridiaceae</taxon>
        <taxon>Thyridium</taxon>
    </lineage>
</organism>
<protein>
    <recommendedName>
        <fullName evidence="15">Carboxypeptidase M14A</fullName>
    </recommendedName>
</protein>
<dbReference type="STRING" id="1093900.A0A507AZA0"/>
<evidence type="ECO:0000256" key="10">
    <source>
        <dbReference type="ARBA" id="ARBA00022801"/>
    </source>
</evidence>
<evidence type="ECO:0000256" key="1">
    <source>
        <dbReference type="ARBA" id="ARBA00001947"/>
    </source>
</evidence>
<sequence length="432" mass="46242">MKSFLAALLLGAAPLAAASPAPAPQSSSQRVSYDGYKVFRLPVGTDASKVAGIVDRLGLSTWKGAPRAGSFADVVVPPAQVDAFRGEIAGMEAVVTMHEDLGASIAEEASFQAYAGKYYPGAVNQSWFTSYHAYRDHLAFLSDLSAQYSANAEVVTSGSSLQGNAITGIHIFGSAGKGKKPAVVFHGTVHAREWISTMVTEYIAYTLLTNYGSSSEIKGFVDKYDFYIFPAVNPDGFLYTQSTDRMWRKNRQSTSGSSCVGHDINRNWPFQWSAPGGASTNPCAEDFKGKSAGDAPETAALSSWLKGVKASQGLKLFIDYHSYSQLFMTPYGYSCDALAVNNAELQALARGAVAAIKAVHGVSFRYGPICSTIYKASGSSVDYVNDVVGSDYTFTSELRDTGDYGFVLPPSQILPSGEEAFAGVRYLLLNMK</sequence>
<keyword evidence="12" id="KW-0843">Virulence</keyword>
<keyword evidence="8" id="KW-0479">Metal-binding</keyword>
<evidence type="ECO:0000256" key="5">
    <source>
        <dbReference type="ARBA" id="ARBA00022525"/>
    </source>
</evidence>
<gene>
    <name evidence="19" type="ORF">E0L32_004589</name>
</gene>
<dbReference type="GO" id="GO:0004181">
    <property type="term" value="F:metallocarboxypeptidase activity"/>
    <property type="evidence" value="ECO:0007669"/>
    <property type="project" value="InterPro"/>
</dbReference>
<keyword evidence="10" id="KW-0378">Hydrolase</keyword>
<dbReference type="GeneID" id="41972036"/>
<dbReference type="Gene3D" id="3.40.630.10">
    <property type="entry name" value="Zn peptidases"/>
    <property type="match status" value="1"/>
</dbReference>
<keyword evidence="14" id="KW-1015">Disulfide bond</keyword>
<dbReference type="GO" id="GO:0008270">
    <property type="term" value="F:zinc ion binding"/>
    <property type="evidence" value="ECO:0007669"/>
    <property type="project" value="InterPro"/>
</dbReference>
<feature type="signal peptide" evidence="17">
    <location>
        <begin position="1"/>
        <end position="18"/>
    </location>
</feature>
<evidence type="ECO:0000256" key="2">
    <source>
        <dbReference type="ARBA" id="ARBA00003091"/>
    </source>
</evidence>
<evidence type="ECO:0000256" key="14">
    <source>
        <dbReference type="ARBA" id="ARBA00023157"/>
    </source>
</evidence>
<dbReference type="PANTHER" id="PTHR11705:SF143">
    <property type="entry name" value="SLL0236 PROTEIN"/>
    <property type="match status" value="1"/>
</dbReference>
<comment type="subcellular location">
    <subcellularLocation>
        <location evidence="3">Secreted</location>
    </subcellularLocation>
</comment>
<comment type="caution">
    <text evidence="19">The sequence shown here is derived from an EMBL/GenBank/DDBJ whole genome shotgun (WGS) entry which is preliminary data.</text>
</comment>
<dbReference type="SUPFAM" id="SSF53187">
    <property type="entry name" value="Zn-dependent exopeptidases"/>
    <property type="match status" value="1"/>
</dbReference>
<dbReference type="FunFam" id="3.40.630.10:FF:000040">
    <property type="entry name" value="zinc carboxypeptidase"/>
    <property type="match status" value="1"/>
</dbReference>